<gene>
    <name evidence="3" type="ORF">ACFQRI_17540</name>
</gene>
<feature type="domain" description="YCII-related" evidence="2">
    <location>
        <begin position="1"/>
        <end position="74"/>
    </location>
</feature>
<comment type="similarity">
    <text evidence="1">Belongs to the YciI family.</text>
</comment>
<dbReference type="PANTHER" id="PTHR37828">
    <property type="entry name" value="GSR2449 PROTEIN"/>
    <property type="match status" value="1"/>
</dbReference>
<dbReference type="EMBL" id="JBHTCJ010000008">
    <property type="protein sequence ID" value="MFC7343207.1"/>
    <property type="molecule type" value="Genomic_DNA"/>
</dbReference>
<evidence type="ECO:0000313" key="4">
    <source>
        <dbReference type="Proteomes" id="UP001596504"/>
    </source>
</evidence>
<dbReference type="InterPro" id="IPR011008">
    <property type="entry name" value="Dimeric_a/b-barrel"/>
</dbReference>
<name>A0ABW2LL02_9PSEU</name>
<accession>A0ABW2LL02</accession>
<dbReference type="InterPro" id="IPR005545">
    <property type="entry name" value="YCII"/>
</dbReference>
<evidence type="ECO:0000256" key="1">
    <source>
        <dbReference type="ARBA" id="ARBA00007689"/>
    </source>
</evidence>
<organism evidence="3 4">
    <name type="scientific">Saccharopolyspora griseoalba</name>
    <dbReference type="NCBI Taxonomy" id="1431848"/>
    <lineage>
        <taxon>Bacteria</taxon>
        <taxon>Bacillati</taxon>
        <taxon>Actinomycetota</taxon>
        <taxon>Actinomycetes</taxon>
        <taxon>Pseudonocardiales</taxon>
        <taxon>Pseudonocardiaceae</taxon>
        <taxon>Saccharopolyspora</taxon>
    </lineage>
</organism>
<evidence type="ECO:0000259" key="2">
    <source>
        <dbReference type="Pfam" id="PF03795"/>
    </source>
</evidence>
<evidence type="ECO:0000313" key="3">
    <source>
        <dbReference type="EMBL" id="MFC7343207.1"/>
    </source>
</evidence>
<dbReference type="PANTHER" id="PTHR37828:SF1">
    <property type="entry name" value="YCII-RELATED DOMAIN-CONTAINING PROTEIN"/>
    <property type="match status" value="1"/>
</dbReference>
<protein>
    <submittedName>
        <fullName evidence="3">YciI family protein</fullName>
    </submittedName>
</protein>
<dbReference type="Gene3D" id="3.30.70.1060">
    <property type="entry name" value="Dimeric alpha+beta barrel"/>
    <property type="match status" value="1"/>
</dbReference>
<proteinExistence type="inferred from homology"/>
<dbReference type="RefSeq" id="WP_380669857.1">
    <property type="nucleotide sequence ID" value="NZ_JBHTCJ010000008.1"/>
</dbReference>
<reference evidence="4" key="1">
    <citation type="journal article" date="2019" name="Int. J. Syst. Evol. Microbiol.">
        <title>The Global Catalogue of Microorganisms (GCM) 10K type strain sequencing project: providing services to taxonomists for standard genome sequencing and annotation.</title>
        <authorList>
            <consortium name="The Broad Institute Genomics Platform"/>
            <consortium name="The Broad Institute Genome Sequencing Center for Infectious Disease"/>
            <person name="Wu L."/>
            <person name="Ma J."/>
        </authorList>
    </citation>
    <scope>NUCLEOTIDE SEQUENCE [LARGE SCALE GENOMIC DNA]</scope>
    <source>
        <strain evidence="4">WLHS5</strain>
    </source>
</reference>
<sequence>MFVVLLEYTAPVSEIDAQLVDHYEWITRHYDAGDFIAAGHRQPRNGAVIIARAMPRGKLDAILATDPFALHKLVRHDVIEFQALRTIPELAAYADQLTTAAEGARQ</sequence>
<dbReference type="Pfam" id="PF03795">
    <property type="entry name" value="YCII"/>
    <property type="match status" value="1"/>
</dbReference>
<dbReference type="SUPFAM" id="SSF54909">
    <property type="entry name" value="Dimeric alpha+beta barrel"/>
    <property type="match status" value="1"/>
</dbReference>
<keyword evidence="4" id="KW-1185">Reference proteome</keyword>
<comment type="caution">
    <text evidence="3">The sequence shown here is derived from an EMBL/GenBank/DDBJ whole genome shotgun (WGS) entry which is preliminary data.</text>
</comment>
<dbReference type="Proteomes" id="UP001596504">
    <property type="component" value="Unassembled WGS sequence"/>
</dbReference>